<dbReference type="EMBL" id="JAZHOF010000005">
    <property type="protein sequence ID" value="MEJ8572598.1"/>
    <property type="molecule type" value="Genomic_DNA"/>
</dbReference>
<dbReference type="Gene3D" id="3.40.50.1820">
    <property type="entry name" value="alpha/beta hydrolase"/>
    <property type="match status" value="1"/>
</dbReference>
<dbReference type="PRINTS" id="PR00111">
    <property type="entry name" value="ABHYDROLASE"/>
</dbReference>
<dbReference type="PANTHER" id="PTHR43798:SF33">
    <property type="entry name" value="HYDROLASE, PUTATIVE (AFU_ORTHOLOGUE AFUA_2G14860)-RELATED"/>
    <property type="match status" value="1"/>
</dbReference>
<dbReference type="Pfam" id="PF12146">
    <property type="entry name" value="Hydrolase_4"/>
    <property type="match status" value="1"/>
</dbReference>
<evidence type="ECO:0000313" key="2">
    <source>
        <dbReference type="EMBL" id="MEJ8572598.1"/>
    </source>
</evidence>
<protein>
    <submittedName>
        <fullName evidence="2">Alpha/beta hydrolase</fullName>
    </submittedName>
</protein>
<proteinExistence type="predicted"/>
<reference evidence="2 3" key="1">
    <citation type="submission" date="2024-02" db="EMBL/GenBank/DDBJ databases">
        <title>Genome analysis and characterization of Microbaculum marinisediminis sp. nov., isolated from marine sediment.</title>
        <authorList>
            <person name="Du Z.-J."/>
            <person name="Ye Y.-Q."/>
            <person name="Zhang Z.-R."/>
            <person name="Yuan S.-M."/>
            <person name="Zhang X.-Y."/>
        </authorList>
    </citation>
    <scope>NUCLEOTIDE SEQUENCE [LARGE SCALE GENOMIC DNA]</scope>
    <source>
        <strain evidence="2 3">SDUM1044001</strain>
    </source>
</reference>
<dbReference type="SUPFAM" id="SSF53474">
    <property type="entry name" value="alpha/beta-Hydrolases"/>
    <property type="match status" value="1"/>
</dbReference>
<dbReference type="Proteomes" id="UP001378188">
    <property type="component" value="Unassembled WGS sequence"/>
</dbReference>
<evidence type="ECO:0000313" key="3">
    <source>
        <dbReference type="Proteomes" id="UP001378188"/>
    </source>
</evidence>
<dbReference type="PANTHER" id="PTHR43798">
    <property type="entry name" value="MONOACYLGLYCEROL LIPASE"/>
    <property type="match status" value="1"/>
</dbReference>
<comment type="caution">
    <text evidence="2">The sequence shown here is derived from an EMBL/GenBank/DDBJ whole genome shotgun (WGS) entry which is preliminary data.</text>
</comment>
<organism evidence="2 3">
    <name type="scientific">Microbaculum marinum</name>
    <dbReference type="NCBI Taxonomy" id="1764581"/>
    <lineage>
        <taxon>Bacteria</taxon>
        <taxon>Pseudomonadati</taxon>
        <taxon>Pseudomonadota</taxon>
        <taxon>Alphaproteobacteria</taxon>
        <taxon>Hyphomicrobiales</taxon>
        <taxon>Tepidamorphaceae</taxon>
        <taxon>Microbaculum</taxon>
    </lineage>
</organism>
<dbReference type="RefSeq" id="WP_340330295.1">
    <property type="nucleotide sequence ID" value="NZ_JAZHOF010000005.1"/>
</dbReference>
<name>A0AAW9RXD1_9HYPH</name>
<dbReference type="GO" id="GO:0016020">
    <property type="term" value="C:membrane"/>
    <property type="evidence" value="ECO:0007669"/>
    <property type="project" value="TreeGrafter"/>
</dbReference>
<dbReference type="InterPro" id="IPR022742">
    <property type="entry name" value="Hydrolase_4"/>
</dbReference>
<dbReference type="GO" id="GO:0016787">
    <property type="term" value="F:hydrolase activity"/>
    <property type="evidence" value="ECO:0007669"/>
    <property type="project" value="UniProtKB-KW"/>
</dbReference>
<dbReference type="InterPro" id="IPR029058">
    <property type="entry name" value="AB_hydrolase_fold"/>
</dbReference>
<evidence type="ECO:0000259" key="1">
    <source>
        <dbReference type="Pfam" id="PF12146"/>
    </source>
</evidence>
<sequence>MSRIAWADLNGVALRYAATGASGPTVVLIHEMGGSLESWDGVVAQLPGDIRTLRHDLRGSGMSEKIQGCADVEALAADIAGLLDLEAVAGPVVLAGCAAGAAVAMCFAARYPARTAGVIGLAPAVGVQAAFRAERLEGLKSVETHGQRSIEQDMLARAWPDVLRLRDPDVFAAYRARWIAADPYGFAALSRMLFDLTFNDYLPQIRCPALMVAGEHDPLRPPDHVAELSTHIRGCRFRSVDSGHFMNVQSPELVAGLIAGFLRDNGLA</sequence>
<gene>
    <name evidence="2" type="ORF">V3328_14000</name>
</gene>
<feature type="domain" description="Serine aminopeptidase S33" evidence="1">
    <location>
        <begin position="25"/>
        <end position="233"/>
    </location>
</feature>
<keyword evidence="2" id="KW-0378">Hydrolase</keyword>
<accession>A0AAW9RXD1</accession>
<dbReference type="InterPro" id="IPR050266">
    <property type="entry name" value="AB_hydrolase_sf"/>
</dbReference>
<dbReference type="InterPro" id="IPR000073">
    <property type="entry name" value="AB_hydrolase_1"/>
</dbReference>
<dbReference type="AlphaFoldDB" id="A0AAW9RXD1"/>
<keyword evidence="3" id="KW-1185">Reference proteome</keyword>